<dbReference type="InterPro" id="IPR011701">
    <property type="entry name" value="MFS"/>
</dbReference>
<feature type="transmembrane region" description="Helical" evidence="7">
    <location>
        <begin position="265"/>
        <end position="287"/>
    </location>
</feature>
<feature type="transmembrane region" description="Helical" evidence="7">
    <location>
        <begin position="235"/>
        <end position="253"/>
    </location>
</feature>
<keyword evidence="5 7" id="KW-0472">Membrane</keyword>
<dbReference type="Pfam" id="PF07690">
    <property type="entry name" value="MFS_1"/>
    <property type="match status" value="1"/>
</dbReference>
<feature type="transmembrane region" description="Helical" evidence="7">
    <location>
        <begin position="447"/>
        <end position="464"/>
    </location>
</feature>
<dbReference type="EMBL" id="KV454291">
    <property type="protein sequence ID" value="ODQ75205.1"/>
    <property type="molecule type" value="Genomic_DNA"/>
</dbReference>
<keyword evidence="4 7" id="KW-1133">Transmembrane helix</keyword>
<comment type="subcellular location">
    <subcellularLocation>
        <location evidence="1">Membrane</location>
        <topology evidence="1">Multi-pass membrane protein</topology>
    </subcellularLocation>
</comment>
<evidence type="ECO:0000256" key="3">
    <source>
        <dbReference type="ARBA" id="ARBA00022692"/>
    </source>
</evidence>
<dbReference type="InterPro" id="IPR036259">
    <property type="entry name" value="MFS_trans_sf"/>
</dbReference>
<keyword evidence="9" id="KW-1185">Reference proteome</keyword>
<evidence type="ECO:0000256" key="2">
    <source>
        <dbReference type="ARBA" id="ARBA00022448"/>
    </source>
</evidence>
<feature type="transmembrane region" description="Helical" evidence="7">
    <location>
        <begin position="537"/>
        <end position="558"/>
    </location>
</feature>
<feature type="transmembrane region" description="Helical" evidence="7">
    <location>
        <begin position="205"/>
        <end position="223"/>
    </location>
</feature>
<proteinExistence type="predicted"/>
<dbReference type="SUPFAM" id="SSF103473">
    <property type="entry name" value="MFS general substrate transporter"/>
    <property type="match status" value="1"/>
</dbReference>
<evidence type="ECO:0008006" key="10">
    <source>
        <dbReference type="Google" id="ProtNLM"/>
    </source>
</evidence>
<protein>
    <recommendedName>
        <fullName evidence="10">Major facilitator superfamily (MFS) profile domain-containing protein</fullName>
    </recommendedName>
</protein>
<feature type="transmembrane region" description="Helical" evidence="7">
    <location>
        <begin position="299"/>
        <end position="319"/>
    </location>
</feature>
<dbReference type="STRING" id="675824.A0A1E3QBZ1"/>
<evidence type="ECO:0000256" key="4">
    <source>
        <dbReference type="ARBA" id="ARBA00022989"/>
    </source>
</evidence>
<keyword evidence="3 7" id="KW-0812">Transmembrane</keyword>
<dbReference type="FunFam" id="1.20.1250.20:FF:000247">
    <property type="entry name" value="MFS general substrate transporter"/>
    <property type="match status" value="1"/>
</dbReference>
<evidence type="ECO:0000313" key="9">
    <source>
        <dbReference type="Proteomes" id="UP000094385"/>
    </source>
</evidence>
<dbReference type="Proteomes" id="UP000094385">
    <property type="component" value="Unassembled WGS sequence"/>
</dbReference>
<evidence type="ECO:0000256" key="6">
    <source>
        <dbReference type="SAM" id="MobiDB-lite"/>
    </source>
</evidence>
<dbReference type="OrthoDB" id="1935484at2759"/>
<dbReference type="GO" id="GO:0022857">
    <property type="term" value="F:transmembrane transporter activity"/>
    <property type="evidence" value="ECO:0007669"/>
    <property type="project" value="InterPro"/>
</dbReference>
<feature type="transmembrane region" description="Helical" evidence="7">
    <location>
        <begin position="380"/>
        <end position="402"/>
    </location>
</feature>
<evidence type="ECO:0000256" key="1">
    <source>
        <dbReference type="ARBA" id="ARBA00004141"/>
    </source>
</evidence>
<dbReference type="GO" id="GO:0016020">
    <property type="term" value="C:membrane"/>
    <property type="evidence" value="ECO:0007669"/>
    <property type="project" value="UniProtKB-SubCell"/>
</dbReference>
<evidence type="ECO:0000256" key="5">
    <source>
        <dbReference type="ARBA" id="ARBA00023136"/>
    </source>
</evidence>
<feature type="transmembrane region" description="Helical" evidence="7">
    <location>
        <begin position="414"/>
        <end position="435"/>
    </location>
</feature>
<dbReference type="Gene3D" id="1.20.1250.20">
    <property type="entry name" value="MFS general substrate transporter like domains"/>
    <property type="match status" value="2"/>
</dbReference>
<sequence length="598" mass="68624">MPEDEFNRTAHTGSETNSEKDLNLVLEKGIGDSSDDSTSLSSFEDDETGVRAGKLNIPVDWPPLAAHEPKKYYFWNFHGPKGVDLDATATQPSVYDDPEKATLYQPLPNYENLHRFNPKARWTWREEIAVVRKIDLRIMSWCAVMFMALQLDRGNISQAVADNMLDDLHFTTNHYNNGNTIFKVFFLVSELPSQLVSKKLGPDRWIPIQMISWSIVAMCQFWLNSTASFYITRALLGALEGGFIADVCLYLSYYYTGVELPVRLAYFWAGLTVSEIIAAFMGFGLLHMRGVQGKEGWRWLFLVEGAITACIGILSWLLMPPCPTKTASWFRGKKGWFTPREETIIVNRVLRDDSSKGDMHNRQALNSEMFWRSLTDYDLWPIYIIGLMFFVPSSPVDTYLTLTLRSIGFTTFQTTLMVLPKQFLHLVFLLAVTYISQRYNERTYPGIAAQFWILATLIPLRIFGGHSNRWAKYIVTTLLLSYPSTHAIQVGWTSRNSNSVRTRTVSAAMYNMFCQLGGIVASYIYRQDDRPLYHRGNSVLIGIAVLNVFIYIGTKLYYIARNKSRQKKWNELTQEQKEIYLSTTTDQGNKRLDFRFAH</sequence>
<feature type="transmembrane region" description="Helical" evidence="7">
    <location>
        <begin position="505"/>
        <end position="525"/>
    </location>
</feature>
<dbReference type="AlphaFoldDB" id="A0A1E3QBZ1"/>
<accession>A0A1E3QBZ1</accession>
<feature type="region of interest" description="Disordered" evidence="6">
    <location>
        <begin position="1"/>
        <end position="45"/>
    </location>
</feature>
<evidence type="ECO:0000256" key="7">
    <source>
        <dbReference type="SAM" id="Phobius"/>
    </source>
</evidence>
<dbReference type="PANTHER" id="PTHR43791:SF65">
    <property type="entry name" value="MAJOR FACILITATOR SUPERFAMILY (MFS) PROFILE DOMAIN-CONTAINING PROTEIN-RELATED"/>
    <property type="match status" value="1"/>
</dbReference>
<dbReference type="FunFam" id="1.20.1250.20:FF:000106">
    <property type="entry name" value="MFS transporter, putative"/>
    <property type="match status" value="1"/>
</dbReference>
<evidence type="ECO:0000313" key="8">
    <source>
        <dbReference type="EMBL" id="ODQ75205.1"/>
    </source>
</evidence>
<organism evidence="8 9">
    <name type="scientific">Lipomyces starkeyi NRRL Y-11557</name>
    <dbReference type="NCBI Taxonomy" id="675824"/>
    <lineage>
        <taxon>Eukaryota</taxon>
        <taxon>Fungi</taxon>
        <taxon>Dikarya</taxon>
        <taxon>Ascomycota</taxon>
        <taxon>Saccharomycotina</taxon>
        <taxon>Lipomycetes</taxon>
        <taxon>Lipomycetales</taxon>
        <taxon>Lipomycetaceae</taxon>
        <taxon>Lipomyces</taxon>
    </lineage>
</organism>
<keyword evidence="2" id="KW-0813">Transport</keyword>
<reference evidence="8 9" key="1">
    <citation type="journal article" date="2016" name="Proc. Natl. Acad. Sci. U.S.A.">
        <title>Comparative genomics of biotechnologically important yeasts.</title>
        <authorList>
            <person name="Riley R."/>
            <person name="Haridas S."/>
            <person name="Wolfe K.H."/>
            <person name="Lopes M.R."/>
            <person name="Hittinger C.T."/>
            <person name="Goeker M."/>
            <person name="Salamov A.A."/>
            <person name="Wisecaver J.H."/>
            <person name="Long T.M."/>
            <person name="Calvey C.H."/>
            <person name="Aerts A.L."/>
            <person name="Barry K.W."/>
            <person name="Choi C."/>
            <person name="Clum A."/>
            <person name="Coughlan A.Y."/>
            <person name="Deshpande S."/>
            <person name="Douglass A.P."/>
            <person name="Hanson S.J."/>
            <person name="Klenk H.-P."/>
            <person name="LaButti K.M."/>
            <person name="Lapidus A."/>
            <person name="Lindquist E.A."/>
            <person name="Lipzen A.M."/>
            <person name="Meier-Kolthoff J.P."/>
            <person name="Ohm R.A."/>
            <person name="Otillar R.P."/>
            <person name="Pangilinan J.L."/>
            <person name="Peng Y."/>
            <person name="Rokas A."/>
            <person name="Rosa C.A."/>
            <person name="Scheuner C."/>
            <person name="Sibirny A.A."/>
            <person name="Slot J.C."/>
            <person name="Stielow J.B."/>
            <person name="Sun H."/>
            <person name="Kurtzman C.P."/>
            <person name="Blackwell M."/>
            <person name="Grigoriev I.V."/>
            <person name="Jeffries T.W."/>
        </authorList>
    </citation>
    <scope>NUCLEOTIDE SEQUENCE [LARGE SCALE GENOMIC DNA]</scope>
    <source>
        <strain evidence="8 9">NRRL Y-11557</strain>
    </source>
</reference>
<name>A0A1E3QBZ1_LIPST</name>
<gene>
    <name evidence="8" type="ORF">LIPSTDRAFT_1928</name>
</gene>
<dbReference type="PANTHER" id="PTHR43791">
    <property type="entry name" value="PERMEASE-RELATED"/>
    <property type="match status" value="1"/>
</dbReference>